<sequence>MPEADRKCQRVYFAYPGDLDTPTGGYGYDRRIISGLRDAGWVVELLELGEGFPFPTRETLEQASRRLNSLPKGSRVIVDGLAFGVLAKAVASAVDNVELIALVHHPLCKENGIDAATANALEEGEKTALQFARRVIVTSSATGDQVRDLFEVSEGRLHVVEPGTDRAQENAYRDQGPVCLLSVGTIVQRKGYDLLFEALSDLKAYDWHLDIVGDTSRDENCFSQLSAQLRELSLADRVRFHGAVDAGKLSGFYAAADVFVLASRYEGYGMAFTEALSHGLPVIGSGAGAVEGTLARDGAIYCGVEDIGQLRDALEKLLKYSDERKKLGMGAWASSKTLPTWDDAAIAFATILELDS</sequence>
<comment type="caution">
    <text evidence="3">The sequence shown here is derived from an EMBL/GenBank/DDBJ whole genome shotgun (WGS) entry which is preliminary data.</text>
</comment>
<feature type="domain" description="Glycosyl transferase family 1" evidence="2">
    <location>
        <begin position="174"/>
        <end position="328"/>
    </location>
</feature>
<dbReference type="Pfam" id="PF00534">
    <property type="entry name" value="Glycos_transf_1"/>
    <property type="match status" value="1"/>
</dbReference>
<evidence type="ECO:0000256" key="1">
    <source>
        <dbReference type="ARBA" id="ARBA00022679"/>
    </source>
</evidence>
<evidence type="ECO:0000313" key="3">
    <source>
        <dbReference type="EMBL" id="MBS8262390.1"/>
    </source>
</evidence>
<dbReference type="GO" id="GO:0016757">
    <property type="term" value="F:glycosyltransferase activity"/>
    <property type="evidence" value="ECO:0007669"/>
    <property type="project" value="InterPro"/>
</dbReference>
<evidence type="ECO:0000313" key="4">
    <source>
        <dbReference type="Proteomes" id="UP000705379"/>
    </source>
</evidence>
<evidence type="ECO:0000259" key="2">
    <source>
        <dbReference type="Pfam" id="PF00534"/>
    </source>
</evidence>
<gene>
    <name evidence="3" type="ORF">DYI23_19345</name>
</gene>
<keyword evidence="1" id="KW-0808">Transferase</keyword>
<dbReference type="PANTHER" id="PTHR46401">
    <property type="entry name" value="GLYCOSYLTRANSFERASE WBBK-RELATED"/>
    <property type="match status" value="1"/>
</dbReference>
<dbReference type="Proteomes" id="UP000705379">
    <property type="component" value="Unassembled WGS sequence"/>
</dbReference>
<dbReference type="Gene3D" id="3.40.50.2000">
    <property type="entry name" value="Glycogen Phosphorylase B"/>
    <property type="match status" value="2"/>
</dbReference>
<dbReference type="EMBL" id="QTKU01000005">
    <property type="protein sequence ID" value="MBS8262390.1"/>
    <property type="molecule type" value="Genomic_DNA"/>
</dbReference>
<dbReference type="CDD" id="cd03801">
    <property type="entry name" value="GT4_PimA-like"/>
    <property type="match status" value="1"/>
</dbReference>
<proteinExistence type="predicted"/>
<dbReference type="GO" id="GO:0009103">
    <property type="term" value="P:lipopolysaccharide biosynthetic process"/>
    <property type="evidence" value="ECO:0007669"/>
    <property type="project" value="TreeGrafter"/>
</dbReference>
<name>A0A944GVF6_9HYPH</name>
<dbReference type="RefSeq" id="WP_213217674.1">
    <property type="nucleotide sequence ID" value="NZ_QTKU01000005.1"/>
</dbReference>
<accession>A0A944GVF6</accession>
<reference evidence="3" key="1">
    <citation type="submission" date="2018-08" db="EMBL/GenBank/DDBJ databases">
        <authorList>
            <person name="Jin W."/>
            <person name="Wang H."/>
            <person name="Yang Y."/>
            <person name="Li M."/>
            <person name="Liu J."/>
        </authorList>
    </citation>
    <scope>NUCLEOTIDE SEQUENCE</scope>
    <source>
        <strain evidence="3">AESS21</strain>
    </source>
</reference>
<dbReference type="AlphaFoldDB" id="A0A944GVF6"/>
<protein>
    <submittedName>
        <fullName evidence="3">Glycosyltransferase</fullName>
    </submittedName>
</protein>
<organism evidence="3 4">
    <name type="scientific">Roseibium polysiphoniae</name>
    <dbReference type="NCBI Taxonomy" id="2571221"/>
    <lineage>
        <taxon>Bacteria</taxon>
        <taxon>Pseudomonadati</taxon>
        <taxon>Pseudomonadota</taxon>
        <taxon>Alphaproteobacteria</taxon>
        <taxon>Hyphomicrobiales</taxon>
        <taxon>Stappiaceae</taxon>
        <taxon>Roseibium</taxon>
    </lineage>
</organism>
<dbReference type="SUPFAM" id="SSF53756">
    <property type="entry name" value="UDP-Glycosyltransferase/glycogen phosphorylase"/>
    <property type="match status" value="1"/>
</dbReference>
<dbReference type="PANTHER" id="PTHR46401:SF2">
    <property type="entry name" value="GLYCOSYLTRANSFERASE WBBK-RELATED"/>
    <property type="match status" value="1"/>
</dbReference>
<dbReference type="InterPro" id="IPR001296">
    <property type="entry name" value="Glyco_trans_1"/>
</dbReference>
<reference evidence="3" key="2">
    <citation type="journal article" date="2021" name="Microorganisms">
        <title>Bacterial Dimethylsulfoniopropionate Biosynthesis in the East China Sea.</title>
        <authorList>
            <person name="Liu J."/>
            <person name="Zhang Y."/>
            <person name="Liu J."/>
            <person name="Zhong H."/>
            <person name="Williams B.T."/>
            <person name="Zheng Y."/>
            <person name="Curson A.R.J."/>
            <person name="Sun C."/>
            <person name="Sun H."/>
            <person name="Song D."/>
            <person name="Wagner Mackenzie B."/>
            <person name="Bermejo Martinez A."/>
            <person name="Todd J.D."/>
            <person name="Zhang X.H."/>
        </authorList>
    </citation>
    <scope>NUCLEOTIDE SEQUENCE</scope>
    <source>
        <strain evidence="3">AESS21</strain>
    </source>
</reference>